<feature type="region of interest" description="Disordered" evidence="1">
    <location>
        <begin position="137"/>
        <end position="159"/>
    </location>
</feature>
<dbReference type="EMBL" id="AYKW01000023">
    <property type="protein sequence ID" value="PIL29073.1"/>
    <property type="molecule type" value="Genomic_DNA"/>
</dbReference>
<evidence type="ECO:0000256" key="1">
    <source>
        <dbReference type="SAM" id="MobiDB-lite"/>
    </source>
</evidence>
<comment type="caution">
    <text evidence="2">The sequence shown here is derived from an EMBL/GenBank/DDBJ whole genome shotgun (WGS) entry which is preliminary data.</text>
</comment>
<reference evidence="2 3" key="1">
    <citation type="journal article" date="2015" name="Sci. Rep.">
        <title>Chromosome-level genome map provides insights into diverse defense mechanisms in the medicinal fungus Ganoderma sinense.</title>
        <authorList>
            <person name="Zhu Y."/>
            <person name="Xu J."/>
            <person name="Sun C."/>
            <person name="Zhou S."/>
            <person name="Xu H."/>
            <person name="Nelson D.R."/>
            <person name="Qian J."/>
            <person name="Song J."/>
            <person name="Luo H."/>
            <person name="Xiang L."/>
            <person name="Li Y."/>
            <person name="Xu Z."/>
            <person name="Ji A."/>
            <person name="Wang L."/>
            <person name="Lu S."/>
            <person name="Hayward A."/>
            <person name="Sun W."/>
            <person name="Li X."/>
            <person name="Schwartz D.C."/>
            <person name="Wang Y."/>
            <person name="Chen S."/>
        </authorList>
    </citation>
    <scope>NUCLEOTIDE SEQUENCE [LARGE SCALE GENOMIC DNA]</scope>
    <source>
        <strain evidence="2 3">ZZ0214-1</strain>
    </source>
</reference>
<sequence length="204" mass="21895">MPAGRSAIPTLLGNFRHAIGYLKGRFQSLKSLRLLIKDEESHKFATYWMLACVVVHNFAMECEAEERAKDEDIDDDPFIQEGLSSSSSSDSGDDASNPIMALHELRVGIAAARVRQEELKWPLFRLPVAGSAAIPFPQPSSNVKGSANGSPSGGPIKAGAPQWFNLSPPPVQKFDGPAPANEFIPSAMRCPAPLLDAPARASEG</sequence>
<feature type="region of interest" description="Disordered" evidence="1">
    <location>
        <begin position="67"/>
        <end position="97"/>
    </location>
</feature>
<evidence type="ECO:0000313" key="3">
    <source>
        <dbReference type="Proteomes" id="UP000230002"/>
    </source>
</evidence>
<evidence type="ECO:0000313" key="2">
    <source>
        <dbReference type="EMBL" id="PIL29073.1"/>
    </source>
</evidence>
<name>A0A2G8S5N1_9APHY</name>
<feature type="compositionally biased region" description="Polar residues" evidence="1">
    <location>
        <begin position="139"/>
        <end position="150"/>
    </location>
</feature>
<accession>A0A2G8S5N1</accession>
<dbReference type="OrthoDB" id="2649667at2759"/>
<evidence type="ECO:0008006" key="4">
    <source>
        <dbReference type="Google" id="ProtNLM"/>
    </source>
</evidence>
<dbReference type="Proteomes" id="UP000230002">
    <property type="component" value="Unassembled WGS sequence"/>
</dbReference>
<organism evidence="2 3">
    <name type="scientific">Ganoderma sinense ZZ0214-1</name>
    <dbReference type="NCBI Taxonomy" id="1077348"/>
    <lineage>
        <taxon>Eukaryota</taxon>
        <taxon>Fungi</taxon>
        <taxon>Dikarya</taxon>
        <taxon>Basidiomycota</taxon>
        <taxon>Agaricomycotina</taxon>
        <taxon>Agaricomycetes</taxon>
        <taxon>Polyporales</taxon>
        <taxon>Polyporaceae</taxon>
        <taxon>Ganoderma</taxon>
    </lineage>
</organism>
<feature type="compositionally biased region" description="Low complexity" evidence="1">
    <location>
        <begin position="84"/>
        <end position="96"/>
    </location>
</feature>
<protein>
    <recommendedName>
        <fullName evidence="4">DDE Tnp4 domain-containing protein</fullName>
    </recommendedName>
</protein>
<gene>
    <name evidence="2" type="ORF">GSI_09121</name>
</gene>
<keyword evidence="3" id="KW-1185">Reference proteome</keyword>
<proteinExistence type="predicted"/>
<dbReference type="AlphaFoldDB" id="A0A2G8S5N1"/>